<keyword evidence="2" id="KW-1185">Reference proteome</keyword>
<protein>
    <submittedName>
        <fullName evidence="1">2291_t:CDS:1</fullName>
    </submittedName>
</protein>
<dbReference type="EMBL" id="CAMKVN010003952">
    <property type="protein sequence ID" value="CAI2185988.1"/>
    <property type="molecule type" value="Genomic_DNA"/>
</dbReference>
<sequence length="531" mass="61436">DMSDDKGSLDYLPIYSFLFPNEKGSSLYNAYDRDEVDNKLVIKIDQDGDRAPKFSVADDISEVYGLPGIHECINGQKPLRAVIDIDASKEDMETASVIGQEVFIRICCSFIRALYQILDCSWEDILKGLVIASSSDSSKCSYHILYTPVLLIDHNELKAFTELVYTLTDEKYASLECPLYKRIHDKDQQWFSHVYARSGEFIVKCFRQNNNKHRKVFECDPSIAEKIQQENKNLPQVSHKIKGLGFPKVFIKIPSWVKYNEPLLATETYEERYIRPLPNEGDIYIGSHWETGKTYILKYLTISNIVNLLALSTHYSYSNAITTRLNLKSYCDIDVSVNARVQSHLAGQSIEKLYKLIQEARRIIVMDNDLTDLNIKWIKALCKDKLFSIIHNTYQPQKDWAKKMSSLSFESWKSASLICYLRKDVQGIVRIFKTDFYELQIKEYHGKSDLMEKAQDFKLIPKPKDNMISLFQIIKVSSSIIKAKEIADVSDATIIDRETAEFLENKPKKTLEEMRSLDQYYIMDCYEILLL</sequence>
<organism evidence="1 2">
    <name type="scientific">Funneliformis geosporum</name>
    <dbReference type="NCBI Taxonomy" id="1117311"/>
    <lineage>
        <taxon>Eukaryota</taxon>
        <taxon>Fungi</taxon>
        <taxon>Fungi incertae sedis</taxon>
        <taxon>Mucoromycota</taxon>
        <taxon>Glomeromycotina</taxon>
        <taxon>Glomeromycetes</taxon>
        <taxon>Glomerales</taxon>
        <taxon>Glomeraceae</taxon>
        <taxon>Funneliformis</taxon>
    </lineage>
</organism>
<reference evidence="1" key="1">
    <citation type="submission" date="2022-08" db="EMBL/GenBank/DDBJ databases">
        <authorList>
            <person name="Kallberg Y."/>
            <person name="Tangrot J."/>
            <person name="Rosling A."/>
        </authorList>
    </citation>
    <scope>NUCLEOTIDE SEQUENCE</scope>
    <source>
        <strain evidence="1">Wild A</strain>
    </source>
</reference>
<comment type="caution">
    <text evidence="1">The sequence shown here is derived from an EMBL/GenBank/DDBJ whole genome shotgun (WGS) entry which is preliminary data.</text>
</comment>
<accession>A0A9W4X4I5</accession>
<gene>
    <name evidence="1" type="ORF">FWILDA_LOCUS12352</name>
</gene>
<proteinExistence type="predicted"/>
<dbReference type="Proteomes" id="UP001153678">
    <property type="component" value="Unassembled WGS sequence"/>
</dbReference>
<evidence type="ECO:0000313" key="1">
    <source>
        <dbReference type="EMBL" id="CAI2185988.1"/>
    </source>
</evidence>
<name>A0A9W4X4I5_9GLOM</name>
<dbReference type="OrthoDB" id="2373574at2759"/>
<feature type="non-terminal residue" evidence="1">
    <location>
        <position position="1"/>
    </location>
</feature>
<dbReference type="AlphaFoldDB" id="A0A9W4X4I5"/>
<evidence type="ECO:0000313" key="2">
    <source>
        <dbReference type="Proteomes" id="UP001153678"/>
    </source>
</evidence>